<proteinExistence type="predicted"/>
<sequence length="116" mass="13268">MIIVFYSFLLWCFYLATSYSLAGKRIEAYALYYRAHSLPNDSLKKFKSLTTVDQVMIKELKMLYDDSRSNSYIEHATGIIEEEKAPENLSKKISMISLTGIDKKVPFSLGFSTCLS</sequence>
<organism evidence="1 2">
    <name type="scientific">Camellia lanceoleosa</name>
    <dbReference type="NCBI Taxonomy" id="1840588"/>
    <lineage>
        <taxon>Eukaryota</taxon>
        <taxon>Viridiplantae</taxon>
        <taxon>Streptophyta</taxon>
        <taxon>Embryophyta</taxon>
        <taxon>Tracheophyta</taxon>
        <taxon>Spermatophyta</taxon>
        <taxon>Magnoliopsida</taxon>
        <taxon>eudicotyledons</taxon>
        <taxon>Gunneridae</taxon>
        <taxon>Pentapetalae</taxon>
        <taxon>asterids</taxon>
        <taxon>Ericales</taxon>
        <taxon>Theaceae</taxon>
        <taxon>Camellia</taxon>
    </lineage>
</organism>
<evidence type="ECO:0000313" key="2">
    <source>
        <dbReference type="Proteomes" id="UP001060215"/>
    </source>
</evidence>
<comment type="caution">
    <text evidence="1">The sequence shown here is derived from an EMBL/GenBank/DDBJ whole genome shotgun (WGS) entry which is preliminary data.</text>
</comment>
<reference evidence="1 2" key="1">
    <citation type="journal article" date="2022" name="Plant J.">
        <title>Chromosome-level genome of Camellia lanceoleosa provides a valuable resource for understanding genome evolution and self-incompatibility.</title>
        <authorList>
            <person name="Gong W."/>
            <person name="Xiao S."/>
            <person name="Wang L."/>
            <person name="Liao Z."/>
            <person name="Chang Y."/>
            <person name="Mo W."/>
            <person name="Hu G."/>
            <person name="Li W."/>
            <person name="Zhao G."/>
            <person name="Zhu H."/>
            <person name="Hu X."/>
            <person name="Ji K."/>
            <person name="Xiang X."/>
            <person name="Song Q."/>
            <person name="Yuan D."/>
            <person name="Jin S."/>
            <person name="Zhang L."/>
        </authorList>
    </citation>
    <scope>NUCLEOTIDE SEQUENCE [LARGE SCALE GENOMIC DNA]</scope>
    <source>
        <strain evidence="1">SQ_2022a</strain>
    </source>
</reference>
<gene>
    <name evidence="1" type="ORF">LOK49_LG11G00252</name>
</gene>
<accession>A0ACC0FZB2</accession>
<dbReference type="EMBL" id="CM045769">
    <property type="protein sequence ID" value="KAI7993723.1"/>
    <property type="molecule type" value="Genomic_DNA"/>
</dbReference>
<evidence type="ECO:0000313" key="1">
    <source>
        <dbReference type="EMBL" id="KAI7993723.1"/>
    </source>
</evidence>
<dbReference type="Proteomes" id="UP001060215">
    <property type="component" value="Chromosome 12"/>
</dbReference>
<keyword evidence="2" id="KW-1185">Reference proteome</keyword>
<protein>
    <submittedName>
        <fullName evidence="1">Uncharacterized protein</fullName>
    </submittedName>
</protein>
<name>A0ACC0FZB2_9ERIC</name>